<evidence type="ECO:0000256" key="5">
    <source>
        <dbReference type="NCBIfam" id="TIGR00559"/>
    </source>
</evidence>
<feature type="binding site" evidence="4">
    <location>
        <position position="50"/>
    </location>
    <ligand>
        <name>1-deoxy-D-xylulose 5-phosphate</name>
        <dbReference type="ChEBI" id="CHEBI:57792"/>
    </ligand>
</feature>
<accession>A0A9X3YN75</accession>
<feature type="binding site" evidence="4">
    <location>
        <position position="7"/>
    </location>
    <ligand>
        <name>3-amino-2-oxopropyl phosphate</name>
        <dbReference type="ChEBI" id="CHEBI:57279"/>
    </ligand>
</feature>
<dbReference type="Proteomes" id="UP001139971">
    <property type="component" value="Unassembled WGS sequence"/>
</dbReference>
<keyword evidence="1 4" id="KW-0963">Cytoplasm</keyword>
<comment type="function">
    <text evidence="4">Catalyzes the complicated ring closure reaction between the two acyclic compounds 1-deoxy-D-xylulose-5-phosphate (DXP) and 3-amino-2-oxopropyl phosphate (1-amino-acetone-3-phosphate or AAP) to form pyridoxine 5'-phosphate (PNP) and inorganic phosphate.</text>
</comment>
<keyword evidence="2 4" id="KW-0808">Transferase</keyword>
<feature type="binding site" evidence="4">
    <location>
        <begin position="223"/>
        <end position="224"/>
    </location>
    <ligand>
        <name>3-amino-2-oxopropyl phosphate</name>
        <dbReference type="ChEBI" id="CHEBI:57279"/>
    </ligand>
</feature>
<evidence type="ECO:0000256" key="2">
    <source>
        <dbReference type="ARBA" id="ARBA00022679"/>
    </source>
</evidence>
<feature type="binding site" evidence="4">
    <location>
        <position position="45"/>
    </location>
    <ligand>
        <name>1-deoxy-D-xylulose 5-phosphate</name>
        <dbReference type="ChEBI" id="CHEBI:57792"/>
    </ligand>
</feature>
<dbReference type="InterPro" id="IPR036130">
    <property type="entry name" value="Pyridoxine-5'_phos_synth"/>
</dbReference>
<dbReference type="SUPFAM" id="SSF63892">
    <property type="entry name" value="Pyridoxine 5'-phosphate synthase"/>
    <property type="match status" value="1"/>
</dbReference>
<evidence type="ECO:0000256" key="3">
    <source>
        <dbReference type="ARBA" id="ARBA00023096"/>
    </source>
</evidence>
<comment type="caution">
    <text evidence="4">Lacks conserved residue(s) required for the propagation of feature annotation.</text>
</comment>
<comment type="similarity">
    <text evidence="4">Belongs to the PNP synthase family.</text>
</comment>
<dbReference type="EMBL" id="JAOVZO020000018">
    <property type="protein sequence ID" value="MDC8014305.1"/>
    <property type="molecule type" value="Genomic_DNA"/>
</dbReference>
<dbReference type="PANTHER" id="PTHR30456">
    <property type="entry name" value="PYRIDOXINE 5'-PHOSPHATE SYNTHASE"/>
    <property type="match status" value="1"/>
</dbReference>
<dbReference type="GO" id="GO:0033856">
    <property type="term" value="F:pyridoxine 5'-phosphate synthase activity"/>
    <property type="evidence" value="ECO:0007669"/>
    <property type="project" value="UniProtKB-UniRule"/>
</dbReference>
<reference evidence="6" key="1">
    <citation type="submission" date="2023-02" db="EMBL/GenBank/DDBJ databases">
        <title>Tahibacter soli sp. nov. isolated from soil.</title>
        <authorList>
            <person name="Baek J.H."/>
            <person name="Lee J.K."/>
            <person name="Choi D.G."/>
            <person name="Jeon C.O."/>
        </authorList>
    </citation>
    <scope>NUCLEOTIDE SEQUENCE</scope>
    <source>
        <strain evidence="6">BL</strain>
    </source>
</reference>
<dbReference type="Gene3D" id="3.20.20.70">
    <property type="entry name" value="Aldolase class I"/>
    <property type="match status" value="1"/>
</dbReference>
<feature type="active site" description="Proton acceptor" evidence="4">
    <location>
        <position position="43"/>
    </location>
</feature>
<evidence type="ECO:0000313" key="6">
    <source>
        <dbReference type="EMBL" id="MDC8014305.1"/>
    </source>
</evidence>
<dbReference type="HAMAP" id="MF_00279">
    <property type="entry name" value="PdxJ"/>
    <property type="match status" value="1"/>
</dbReference>
<dbReference type="GO" id="GO:0005829">
    <property type="term" value="C:cytosol"/>
    <property type="evidence" value="ECO:0007669"/>
    <property type="project" value="TreeGrafter"/>
</dbReference>
<name>A0A9X3YN75_9GAMM</name>
<feature type="active site" description="Proton acceptor" evidence="4">
    <location>
        <position position="72"/>
    </location>
</feature>
<dbReference type="InterPro" id="IPR013785">
    <property type="entry name" value="Aldolase_TIM"/>
</dbReference>
<dbReference type="InterPro" id="IPR004569">
    <property type="entry name" value="PyrdxlP_synth_PdxJ"/>
</dbReference>
<proteinExistence type="inferred from homology"/>
<feature type="binding site" evidence="4">
    <location>
        <position position="201"/>
    </location>
    <ligand>
        <name>3-amino-2-oxopropyl phosphate</name>
        <dbReference type="ChEBI" id="CHEBI:57279"/>
    </ligand>
</feature>
<keyword evidence="3 4" id="KW-0664">Pyridoxine biosynthesis</keyword>
<evidence type="ECO:0000313" key="7">
    <source>
        <dbReference type="Proteomes" id="UP001139971"/>
    </source>
</evidence>
<comment type="pathway">
    <text evidence="4">Cofactor biosynthesis; pyridoxine 5'-phosphate biosynthesis; pyridoxine 5'-phosphate from D-erythrose 4-phosphate: step 5/5.</text>
</comment>
<dbReference type="GO" id="GO:0008615">
    <property type="term" value="P:pyridoxine biosynthetic process"/>
    <property type="evidence" value="ECO:0007669"/>
    <property type="project" value="UniProtKB-UniRule"/>
</dbReference>
<evidence type="ECO:0000256" key="4">
    <source>
        <dbReference type="HAMAP-Rule" id="MF_00279"/>
    </source>
</evidence>
<comment type="subcellular location">
    <subcellularLocation>
        <location evidence="4">Cytoplasm</location>
    </subcellularLocation>
</comment>
<comment type="caution">
    <text evidence="6">The sequence shown here is derived from an EMBL/GenBank/DDBJ whole genome shotgun (WGS) entry which is preliminary data.</text>
</comment>
<keyword evidence="7" id="KW-1185">Reference proteome</keyword>
<feature type="active site" description="Proton donor" evidence="4">
    <location>
        <position position="200"/>
    </location>
</feature>
<dbReference type="RefSeq" id="WP_263541941.1">
    <property type="nucleotide sequence ID" value="NZ_JAOVZO020000018.1"/>
</dbReference>
<evidence type="ECO:0000256" key="1">
    <source>
        <dbReference type="ARBA" id="ARBA00022490"/>
    </source>
</evidence>
<feature type="binding site" evidence="4">
    <location>
        <position position="18"/>
    </location>
    <ligand>
        <name>3-amino-2-oxopropyl phosphate</name>
        <dbReference type="ChEBI" id="CHEBI:57279"/>
    </ligand>
</feature>
<feature type="binding site" evidence="4">
    <location>
        <position position="109"/>
    </location>
    <ligand>
        <name>1-deoxy-D-xylulose 5-phosphate</name>
        <dbReference type="ChEBI" id="CHEBI:57792"/>
    </ligand>
</feature>
<dbReference type="AlphaFoldDB" id="A0A9X3YN75"/>
<dbReference type="EC" id="2.6.99.2" evidence="4 5"/>
<comment type="subunit">
    <text evidence="4">Homooctamer; tetramer of dimers.</text>
</comment>
<dbReference type="NCBIfam" id="TIGR00559">
    <property type="entry name" value="pdxJ"/>
    <property type="match status" value="1"/>
</dbReference>
<dbReference type="NCBIfam" id="NF003626">
    <property type="entry name" value="PRK05265.1-4"/>
    <property type="match status" value="1"/>
</dbReference>
<organism evidence="6 7">
    <name type="scientific">Tahibacter soli</name>
    <dbReference type="NCBI Taxonomy" id="2983605"/>
    <lineage>
        <taxon>Bacteria</taxon>
        <taxon>Pseudomonadati</taxon>
        <taxon>Pseudomonadota</taxon>
        <taxon>Gammaproteobacteria</taxon>
        <taxon>Lysobacterales</taxon>
        <taxon>Rhodanobacteraceae</taxon>
        <taxon>Tahibacter</taxon>
    </lineage>
</organism>
<dbReference type="Pfam" id="PF03740">
    <property type="entry name" value="PdxJ"/>
    <property type="match status" value="1"/>
</dbReference>
<sequence>MTLLSVNLNKIAVLRNSRGEHEPDIVVAAETVIAAGAGGVTVHPRPDQRHVRPDDVRRIAAMLGGRVEFNIEGNGFAAPRGSYPGLVALVRDVRPAQCTLVPDGDGQITSDHGFDLAADAATLKPLIAQLKALGARVSLFVDAGTVDLGRAADVGADRVEIYTGPYAKAHAANDVGRALADCVRTAESARDAGLGVNAGHDLNQRNLSDLRRAIPFLAEVSIGHALIGEALYDGLAPTVRNYLRLLAG</sequence>
<protein>
    <recommendedName>
        <fullName evidence="4 5">Pyridoxine 5'-phosphate synthase</fullName>
        <shortName evidence="4">PNP synthase</shortName>
        <ecNumber evidence="4 5">2.6.99.2</ecNumber>
    </recommendedName>
</protein>
<gene>
    <name evidence="4" type="primary">pdxJ</name>
    <name evidence="6" type="ORF">OD750_017300</name>
</gene>
<feature type="site" description="Transition state stabilizer" evidence="4">
    <location>
        <position position="160"/>
    </location>
</feature>
<comment type="catalytic activity">
    <reaction evidence="4">
        <text>3-amino-2-oxopropyl phosphate + 1-deoxy-D-xylulose 5-phosphate = pyridoxine 5'-phosphate + phosphate + 2 H2O + H(+)</text>
        <dbReference type="Rhea" id="RHEA:15265"/>
        <dbReference type="ChEBI" id="CHEBI:15377"/>
        <dbReference type="ChEBI" id="CHEBI:15378"/>
        <dbReference type="ChEBI" id="CHEBI:43474"/>
        <dbReference type="ChEBI" id="CHEBI:57279"/>
        <dbReference type="ChEBI" id="CHEBI:57792"/>
        <dbReference type="ChEBI" id="CHEBI:58589"/>
        <dbReference type="EC" id="2.6.99.2"/>
    </reaction>
</comment>
<dbReference type="PANTHER" id="PTHR30456:SF0">
    <property type="entry name" value="PYRIDOXINE 5'-PHOSPHATE SYNTHASE"/>
    <property type="match status" value="1"/>
</dbReference>